<dbReference type="GO" id="GO:0005886">
    <property type="term" value="C:plasma membrane"/>
    <property type="evidence" value="ECO:0007669"/>
    <property type="project" value="UniProtKB-SubCell"/>
</dbReference>
<protein>
    <recommendedName>
        <fullName evidence="6">Sulfatase N-terminal domain-containing protein</fullName>
    </recommendedName>
</protein>
<feature type="domain" description="Sulfatase N-terminal" evidence="6">
    <location>
        <begin position="22"/>
        <end position="221"/>
    </location>
</feature>
<keyword evidence="5" id="KW-0472">Membrane</keyword>
<dbReference type="PANTHER" id="PTHR47371:SF3">
    <property type="entry name" value="PHOSPHOGLYCEROL TRANSFERASE I"/>
    <property type="match status" value="1"/>
</dbReference>
<dbReference type="EMBL" id="LSTO01000001">
    <property type="protein sequence ID" value="OWW22540.1"/>
    <property type="molecule type" value="Genomic_DNA"/>
</dbReference>
<evidence type="ECO:0000259" key="6">
    <source>
        <dbReference type="Pfam" id="PF00884"/>
    </source>
</evidence>
<dbReference type="Gene3D" id="3.40.720.10">
    <property type="entry name" value="Alkaline Phosphatase, subunit A"/>
    <property type="match status" value="1"/>
</dbReference>
<keyword evidence="3" id="KW-0812">Transmembrane</keyword>
<dbReference type="InterPro" id="IPR050448">
    <property type="entry name" value="OpgB/LTA_synthase_biosynth"/>
</dbReference>
<gene>
    <name evidence="7" type="ORF">AYR66_26585</name>
</gene>
<dbReference type="InterPro" id="IPR017850">
    <property type="entry name" value="Alkaline_phosphatase_core_sf"/>
</dbReference>
<accession>A0A254TIS6</accession>
<evidence type="ECO:0000256" key="4">
    <source>
        <dbReference type="ARBA" id="ARBA00022989"/>
    </source>
</evidence>
<evidence type="ECO:0000313" key="8">
    <source>
        <dbReference type="Proteomes" id="UP000197535"/>
    </source>
</evidence>
<dbReference type="InterPro" id="IPR000917">
    <property type="entry name" value="Sulfatase_N"/>
</dbReference>
<comment type="subcellular location">
    <subcellularLocation>
        <location evidence="1">Cell membrane</location>
        <topology evidence="1">Multi-pass membrane protein</topology>
    </subcellularLocation>
</comment>
<evidence type="ECO:0000256" key="2">
    <source>
        <dbReference type="ARBA" id="ARBA00022475"/>
    </source>
</evidence>
<sequence length="312" mass="34843">MRGLEALTLSLPPTPGQSIVKRPDNGNLFSLGSVFQGKGYDVRYAYGGYGYFDNMNAFFGGNGYRIVDRVSIPSQRIPFENIWGVADEALFDQVLDEIDDSHRAGKPSFTHVMTTSNHRPFTYPEGRIDIPSHTGREGGVKYTDYAIGRFIDQARAKPWFKDTVFVIVADHCASSAGKTELPVERYHIPMIIYAPGHIQPGKVERLASQIDTAPTLLGLLDFNYPTRFLGRDILHTPEAEDRAFISNYQALGYLKKDILTVLRPKRQVAAYRVEGESNLVSVPVDPTLLREAIAYYQGASELYKGGLYRSVP</sequence>
<evidence type="ECO:0000313" key="7">
    <source>
        <dbReference type="EMBL" id="OWW22540.1"/>
    </source>
</evidence>
<comment type="caution">
    <text evidence="7">The sequence shown here is derived from an EMBL/GenBank/DDBJ whole genome shotgun (WGS) entry which is preliminary data.</text>
</comment>
<keyword evidence="8" id="KW-1185">Reference proteome</keyword>
<dbReference type="AlphaFoldDB" id="A0A254TIS6"/>
<reference evidence="7 8" key="1">
    <citation type="submission" date="2016-02" db="EMBL/GenBank/DDBJ databases">
        <authorList>
            <person name="Wen L."/>
            <person name="He K."/>
            <person name="Yang H."/>
        </authorList>
    </citation>
    <scope>NUCLEOTIDE SEQUENCE [LARGE SCALE GENOMIC DNA]</scope>
    <source>
        <strain evidence="7 8">TSA40</strain>
    </source>
</reference>
<dbReference type="SUPFAM" id="SSF53649">
    <property type="entry name" value="Alkaline phosphatase-like"/>
    <property type="match status" value="1"/>
</dbReference>
<dbReference type="Pfam" id="PF00884">
    <property type="entry name" value="Sulfatase"/>
    <property type="match status" value="1"/>
</dbReference>
<evidence type="ECO:0000256" key="3">
    <source>
        <dbReference type="ARBA" id="ARBA00022692"/>
    </source>
</evidence>
<dbReference type="CDD" id="cd16015">
    <property type="entry name" value="LTA_synthase"/>
    <property type="match status" value="1"/>
</dbReference>
<evidence type="ECO:0000256" key="1">
    <source>
        <dbReference type="ARBA" id="ARBA00004651"/>
    </source>
</evidence>
<organism evidence="7 8">
    <name type="scientific">Noviherbaspirillum denitrificans</name>
    <dbReference type="NCBI Taxonomy" id="1968433"/>
    <lineage>
        <taxon>Bacteria</taxon>
        <taxon>Pseudomonadati</taxon>
        <taxon>Pseudomonadota</taxon>
        <taxon>Betaproteobacteria</taxon>
        <taxon>Burkholderiales</taxon>
        <taxon>Oxalobacteraceae</taxon>
        <taxon>Noviherbaspirillum</taxon>
    </lineage>
</organism>
<keyword evidence="4" id="KW-1133">Transmembrane helix</keyword>
<proteinExistence type="predicted"/>
<evidence type="ECO:0000256" key="5">
    <source>
        <dbReference type="ARBA" id="ARBA00023136"/>
    </source>
</evidence>
<dbReference type="Gene3D" id="3.30.1120.80">
    <property type="match status" value="1"/>
</dbReference>
<name>A0A254TIS6_9BURK</name>
<keyword evidence="2" id="KW-1003">Cell membrane</keyword>
<dbReference type="Proteomes" id="UP000197535">
    <property type="component" value="Unassembled WGS sequence"/>
</dbReference>
<dbReference type="PANTHER" id="PTHR47371">
    <property type="entry name" value="LIPOTEICHOIC ACID SYNTHASE"/>
    <property type="match status" value="1"/>
</dbReference>